<dbReference type="KEGG" id="sdyn:Mal52_31700"/>
<gene>
    <name evidence="2" type="ORF">Mal52_31700</name>
</gene>
<evidence type="ECO:0000313" key="3">
    <source>
        <dbReference type="Proteomes" id="UP000319383"/>
    </source>
</evidence>
<dbReference type="AlphaFoldDB" id="A0A517ZQC4"/>
<evidence type="ECO:0000313" key="2">
    <source>
        <dbReference type="EMBL" id="QDU44684.1"/>
    </source>
</evidence>
<accession>A0A517ZQC4</accession>
<reference evidence="2 3" key="1">
    <citation type="submission" date="2019-02" db="EMBL/GenBank/DDBJ databases">
        <title>Deep-cultivation of Planctomycetes and their phenomic and genomic characterization uncovers novel biology.</title>
        <authorList>
            <person name="Wiegand S."/>
            <person name="Jogler M."/>
            <person name="Boedeker C."/>
            <person name="Pinto D."/>
            <person name="Vollmers J."/>
            <person name="Rivas-Marin E."/>
            <person name="Kohn T."/>
            <person name="Peeters S.H."/>
            <person name="Heuer A."/>
            <person name="Rast P."/>
            <person name="Oberbeckmann S."/>
            <person name="Bunk B."/>
            <person name="Jeske O."/>
            <person name="Meyerdierks A."/>
            <person name="Storesund J.E."/>
            <person name="Kallscheuer N."/>
            <person name="Luecker S."/>
            <person name="Lage O.M."/>
            <person name="Pohl T."/>
            <person name="Merkel B.J."/>
            <person name="Hornburger P."/>
            <person name="Mueller R.-W."/>
            <person name="Bruemmer F."/>
            <person name="Labrenz M."/>
            <person name="Spormann A.M."/>
            <person name="Op den Camp H."/>
            <person name="Overmann J."/>
            <person name="Amann R."/>
            <person name="Jetten M.S.M."/>
            <person name="Mascher T."/>
            <person name="Medema M.H."/>
            <person name="Devos D.P."/>
            <person name="Kaster A.-K."/>
            <person name="Ovreas L."/>
            <person name="Rohde M."/>
            <person name="Galperin M.Y."/>
            <person name="Jogler C."/>
        </authorList>
    </citation>
    <scope>NUCLEOTIDE SEQUENCE [LARGE SCALE GENOMIC DNA]</scope>
    <source>
        <strain evidence="2 3">Mal52</strain>
    </source>
</reference>
<feature type="compositionally biased region" description="Basic and acidic residues" evidence="1">
    <location>
        <begin position="12"/>
        <end position="21"/>
    </location>
</feature>
<organism evidence="2 3">
    <name type="scientific">Symmachiella dynata</name>
    <dbReference type="NCBI Taxonomy" id="2527995"/>
    <lineage>
        <taxon>Bacteria</taxon>
        <taxon>Pseudomonadati</taxon>
        <taxon>Planctomycetota</taxon>
        <taxon>Planctomycetia</taxon>
        <taxon>Planctomycetales</taxon>
        <taxon>Planctomycetaceae</taxon>
        <taxon>Symmachiella</taxon>
    </lineage>
</organism>
<dbReference type="EMBL" id="CP036276">
    <property type="protein sequence ID" value="QDU44684.1"/>
    <property type="molecule type" value="Genomic_DNA"/>
</dbReference>
<sequence length="92" mass="10297">MEKVGPAPAEYIGRKGDDSRFAKADRGSFAIKKQPASLLTPHGGRVGAFSCWRDFSRHPVYSATQANVVGLFRKRKKIPRCPVVNRQMHMRA</sequence>
<name>A0A517ZQC4_9PLAN</name>
<evidence type="ECO:0000256" key="1">
    <source>
        <dbReference type="SAM" id="MobiDB-lite"/>
    </source>
</evidence>
<dbReference type="Proteomes" id="UP000319383">
    <property type="component" value="Chromosome"/>
</dbReference>
<protein>
    <submittedName>
        <fullName evidence="2">Uncharacterized protein</fullName>
    </submittedName>
</protein>
<keyword evidence="3" id="KW-1185">Reference proteome</keyword>
<feature type="region of interest" description="Disordered" evidence="1">
    <location>
        <begin position="1"/>
        <end position="21"/>
    </location>
</feature>
<proteinExistence type="predicted"/>